<evidence type="ECO:0000259" key="1">
    <source>
        <dbReference type="Pfam" id="PF18962"/>
    </source>
</evidence>
<dbReference type="PANTHER" id="PTHR43737:SF1">
    <property type="entry name" value="DUF1501 DOMAIN-CONTAINING PROTEIN"/>
    <property type="match status" value="1"/>
</dbReference>
<feature type="domain" description="Secretion system C-terminal sorting" evidence="1">
    <location>
        <begin position="434"/>
        <end position="510"/>
    </location>
</feature>
<dbReference type="OrthoDB" id="9779968at2"/>
<gene>
    <name evidence="2" type="ORF">EWU20_05345</name>
</gene>
<evidence type="ECO:0000313" key="3">
    <source>
        <dbReference type="Proteomes" id="UP000293583"/>
    </source>
</evidence>
<reference evidence="2 3" key="1">
    <citation type="submission" date="2019-02" db="EMBL/GenBank/DDBJ databases">
        <title>Genome of a new Bacteroidetes strain.</title>
        <authorList>
            <person name="Pitt A."/>
        </authorList>
    </citation>
    <scope>NUCLEOTIDE SEQUENCE [LARGE SCALE GENOMIC DNA]</scope>
    <source>
        <strain evidence="2 3">103A-SOEBACH</strain>
    </source>
</reference>
<dbReference type="AlphaFoldDB" id="A0A4Q9BEE5"/>
<sequence>MKKELTRSEFLRRMALLSGGVGLGISGIPGQAYAALPAGLAASVPAGNALVIIQLSGGNDGLNTVIPAENDTYFAKRPDIAIKKVDALALKNGMYLHPSMTGIKSLYDQGNVAIVQSVGYANPNRSHFRATDIWNTGSDANVVWEEGWAARYLAEKYPAYPISMPAHPMAIQLGSVESLLFQSDMGRFGTVFEDPNLFYQLVSGTLSDDEIPPATLAGDELAFLKQVSSTSIQYSTVIRDGALKGANSVTYPATNLAKQLGIVAKLISGGLETPVYLCTIGGFDTHANQLNQHANLWKQISDAVTAFQKDLKTQNKADKVTLMTFSEFGRRVNQNGTTGTDHGTAAPMFVIGNTVRGGLIGENPNLVNLDSNGDLKPNFDYRQVYSTVLSDHLGLSTTSTAGIFKKSFDRLPIFLNSPLIAEAGVKVTLLDPAPNPASGQVRIQFAAFEAMRIELALFDMQGQKLGSIFAGEVPSGTYTYPVDITQFPAGTYLVSLAASTGARITKRLIIVN</sequence>
<protein>
    <submittedName>
        <fullName evidence="2">DUF1501 domain-containing protein</fullName>
    </submittedName>
</protein>
<organism evidence="2 3">
    <name type="scientific">Aquirufa antheringensis</name>
    <dbReference type="NCBI Taxonomy" id="2516559"/>
    <lineage>
        <taxon>Bacteria</taxon>
        <taxon>Pseudomonadati</taxon>
        <taxon>Bacteroidota</taxon>
        <taxon>Cytophagia</taxon>
        <taxon>Cytophagales</taxon>
        <taxon>Flectobacillaceae</taxon>
        <taxon>Aquirufa</taxon>
    </lineage>
</organism>
<dbReference type="PROSITE" id="PS51318">
    <property type="entry name" value="TAT"/>
    <property type="match status" value="1"/>
</dbReference>
<dbReference type="NCBIfam" id="TIGR04183">
    <property type="entry name" value="Por_Secre_tail"/>
    <property type="match status" value="1"/>
</dbReference>
<dbReference type="Proteomes" id="UP000293583">
    <property type="component" value="Unassembled WGS sequence"/>
</dbReference>
<accession>A0A4Q9BEE5</accession>
<dbReference type="RefSeq" id="WP_130895202.1">
    <property type="nucleotide sequence ID" value="NZ_JAANOL010000002.1"/>
</dbReference>
<dbReference type="Pfam" id="PF07394">
    <property type="entry name" value="DUF1501"/>
    <property type="match status" value="1"/>
</dbReference>
<dbReference type="InterPro" id="IPR006311">
    <property type="entry name" value="TAT_signal"/>
</dbReference>
<comment type="caution">
    <text evidence="2">The sequence shown here is derived from an EMBL/GenBank/DDBJ whole genome shotgun (WGS) entry which is preliminary data.</text>
</comment>
<dbReference type="EMBL" id="SEWY01000002">
    <property type="protein sequence ID" value="TBH74569.1"/>
    <property type="molecule type" value="Genomic_DNA"/>
</dbReference>
<dbReference type="InterPro" id="IPR010869">
    <property type="entry name" value="DUF1501"/>
</dbReference>
<dbReference type="PANTHER" id="PTHR43737">
    <property type="entry name" value="BLL7424 PROTEIN"/>
    <property type="match status" value="1"/>
</dbReference>
<dbReference type="InterPro" id="IPR026444">
    <property type="entry name" value="Secre_tail"/>
</dbReference>
<name>A0A4Q9BEE5_9BACT</name>
<dbReference type="Pfam" id="PF18962">
    <property type="entry name" value="Por_Secre_tail"/>
    <property type="match status" value="1"/>
</dbReference>
<evidence type="ECO:0000313" key="2">
    <source>
        <dbReference type="EMBL" id="TBH74569.1"/>
    </source>
</evidence>
<keyword evidence="3" id="KW-1185">Reference proteome</keyword>
<proteinExistence type="predicted"/>